<evidence type="ECO:0000256" key="1">
    <source>
        <dbReference type="ARBA" id="ARBA00001974"/>
    </source>
</evidence>
<dbReference type="GO" id="GO:0008941">
    <property type="term" value="F:nitric oxide dioxygenase NAD(P)H activity"/>
    <property type="evidence" value="ECO:0007669"/>
    <property type="project" value="UniProtKB-EC"/>
</dbReference>
<evidence type="ECO:0000259" key="9">
    <source>
        <dbReference type="PROSITE" id="PS51384"/>
    </source>
</evidence>
<dbReference type="RefSeq" id="WP_190135023.1">
    <property type="nucleotide sequence ID" value="NZ_BNBT01000013.1"/>
</dbReference>
<dbReference type="PANTHER" id="PTHR47354:SF5">
    <property type="entry name" value="PROTEIN RFBI"/>
    <property type="match status" value="1"/>
</dbReference>
<dbReference type="GO" id="GO:0020037">
    <property type="term" value="F:heme binding"/>
    <property type="evidence" value="ECO:0007669"/>
    <property type="project" value="InterPro"/>
</dbReference>
<feature type="domain" description="Globin" evidence="8">
    <location>
        <begin position="73"/>
        <end position="206"/>
    </location>
</feature>
<keyword evidence="4" id="KW-0520">NAD</keyword>
<evidence type="ECO:0000313" key="11">
    <source>
        <dbReference type="Proteomes" id="UP000608024"/>
    </source>
</evidence>
<dbReference type="InterPro" id="IPR039261">
    <property type="entry name" value="FNR_nucleotide-bd"/>
</dbReference>
<dbReference type="Gene3D" id="1.10.490.10">
    <property type="entry name" value="Globins"/>
    <property type="match status" value="1"/>
</dbReference>
<name>A0A919DIM5_9ACTN</name>
<dbReference type="GO" id="GO:0051537">
    <property type="term" value="F:2 iron, 2 sulfur cluster binding"/>
    <property type="evidence" value="ECO:0007669"/>
    <property type="project" value="UniProtKB-KW"/>
</dbReference>
<dbReference type="Gene3D" id="3.40.50.80">
    <property type="entry name" value="Nucleotide-binding domain of ferredoxin-NADP reductase (FNR) module"/>
    <property type="match status" value="1"/>
</dbReference>
<dbReference type="PROSITE" id="PS51384">
    <property type="entry name" value="FAD_FR"/>
    <property type="match status" value="1"/>
</dbReference>
<comment type="caution">
    <text evidence="10">The sequence shown here is derived from an EMBL/GenBank/DDBJ whole genome shotgun (WGS) entry which is preliminary data.</text>
</comment>
<dbReference type="InterPro" id="IPR000971">
    <property type="entry name" value="Globin"/>
</dbReference>
<comment type="cofactor">
    <cofactor evidence="1">
        <name>FAD</name>
        <dbReference type="ChEBI" id="CHEBI:57692"/>
    </cofactor>
</comment>
<dbReference type="InterPro" id="IPR017927">
    <property type="entry name" value="FAD-bd_FR_type"/>
</dbReference>
<feature type="domain" description="FAD-binding FR-type" evidence="9">
    <location>
        <begin position="212"/>
        <end position="312"/>
    </location>
</feature>
<gene>
    <name evidence="10" type="ORF">GCM10018785_14930</name>
</gene>
<dbReference type="SUPFAM" id="SSF63380">
    <property type="entry name" value="Riboflavin synthase domain-like"/>
    <property type="match status" value="1"/>
</dbReference>
<feature type="region of interest" description="Disordered" evidence="7">
    <location>
        <begin position="25"/>
        <end position="77"/>
    </location>
</feature>
<feature type="compositionally biased region" description="Low complexity" evidence="7">
    <location>
        <begin position="439"/>
        <end position="452"/>
    </location>
</feature>
<dbReference type="SUPFAM" id="SSF52343">
    <property type="entry name" value="Ferredoxin reductase-like, C-terminal NADP-linked domain"/>
    <property type="match status" value="1"/>
</dbReference>
<dbReference type="InterPro" id="IPR017938">
    <property type="entry name" value="Riboflavin_synthase-like_b-brl"/>
</dbReference>
<evidence type="ECO:0000256" key="2">
    <source>
        <dbReference type="ARBA" id="ARBA00006401"/>
    </source>
</evidence>
<reference evidence="10" key="1">
    <citation type="journal article" date="2014" name="Int. J. Syst. Evol. Microbiol.">
        <title>Complete genome sequence of Corynebacterium casei LMG S-19264T (=DSM 44701T), isolated from a smear-ripened cheese.</title>
        <authorList>
            <consortium name="US DOE Joint Genome Institute (JGI-PGF)"/>
            <person name="Walter F."/>
            <person name="Albersmeier A."/>
            <person name="Kalinowski J."/>
            <person name="Ruckert C."/>
        </authorList>
    </citation>
    <scope>NUCLEOTIDE SEQUENCE</scope>
    <source>
        <strain evidence="10">JCM 4784</strain>
    </source>
</reference>
<evidence type="ECO:0000313" key="10">
    <source>
        <dbReference type="EMBL" id="GHE46186.1"/>
    </source>
</evidence>
<dbReference type="Gene3D" id="2.40.30.10">
    <property type="entry name" value="Translation factors"/>
    <property type="match status" value="1"/>
</dbReference>
<dbReference type="GO" id="GO:0019825">
    <property type="term" value="F:oxygen binding"/>
    <property type="evidence" value="ECO:0007669"/>
    <property type="project" value="InterPro"/>
</dbReference>
<dbReference type="InterPro" id="IPR009050">
    <property type="entry name" value="Globin-like_sf"/>
</dbReference>
<dbReference type="InterPro" id="IPR050415">
    <property type="entry name" value="MRET"/>
</dbReference>
<keyword evidence="11" id="KW-1185">Reference proteome</keyword>
<dbReference type="CDD" id="cd19753">
    <property type="entry name" value="Mb-like_oxidoreductase"/>
    <property type="match status" value="1"/>
</dbReference>
<comment type="catalytic activity">
    <reaction evidence="5">
        <text>2 nitric oxide + NADH + 2 O2 = 2 nitrate + NAD(+) + H(+)</text>
        <dbReference type="Rhea" id="RHEA:19469"/>
        <dbReference type="ChEBI" id="CHEBI:15378"/>
        <dbReference type="ChEBI" id="CHEBI:15379"/>
        <dbReference type="ChEBI" id="CHEBI:16480"/>
        <dbReference type="ChEBI" id="CHEBI:17632"/>
        <dbReference type="ChEBI" id="CHEBI:57540"/>
        <dbReference type="ChEBI" id="CHEBI:57945"/>
        <dbReference type="EC" id="1.14.12.17"/>
    </reaction>
</comment>
<comment type="catalytic activity">
    <reaction evidence="6">
        <text>2 nitric oxide + NADPH + 2 O2 = 2 nitrate + NADP(+) + H(+)</text>
        <dbReference type="Rhea" id="RHEA:19465"/>
        <dbReference type="ChEBI" id="CHEBI:15378"/>
        <dbReference type="ChEBI" id="CHEBI:15379"/>
        <dbReference type="ChEBI" id="CHEBI:16480"/>
        <dbReference type="ChEBI" id="CHEBI:17632"/>
        <dbReference type="ChEBI" id="CHEBI:57783"/>
        <dbReference type="ChEBI" id="CHEBI:58349"/>
        <dbReference type="EC" id="1.14.12.17"/>
    </reaction>
</comment>
<evidence type="ECO:0000256" key="5">
    <source>
        <dbReference type="ARBA" id="ARBA00048649"/>
    </source>
</evidence>
<dbReference type="PANTHER" id="PTHR47354">
    <property type="entry name" value="NADH OXIDOREDUCTASE HCR"/>
    <property type="match status" value="1"/>
</dbReference>
<evidence type="ECO:0000259" key="8">
    <source>
        <dbReference type="PROSITE" id="PS01033"/>
    </source>
</evidence>
<dbReference type="InterPro" id="IPR012292">
    <property type="entry name" value="Globin/Proto"/>
</dbReference>
<accession>A0A919DIM5</accession>
<feature type="region of interest" description="Disordered" evidence="7">
    <location>
        <begin position="439"/>
        <end position="462"/>
    </location>
</feature>
<dbReference type="Pfam" id="PF00042">
    <property type="entry name" value="Globin"/>
    <property type="match status" value="1"/>
</dbReference>
<dbReference type="EC" id="1.14.12.17" evidence="3"/>
<dbReference type="Proteomes" id="UP000608024">
    <property type="component" value="Unassembled WGS sequence"/>
</dbReference>
<evidence type="ECO:0000256" key="7">
    <source>
        <dbReference type="SAM" id="MobiDB-lite"/>
    </source>
</evidence>
<protein>
    <recommendedName>
        <fullName evidence="3">nitric oxide dioxygenase</fullName>
        <ecNumber evidence="3">1.14.12.17</ecNumber>
    </recommendedName>
</protein>
<dbReference type="SUPFAM" id="SSF46458">
    <property type="entry name" value="Globin-like"/>
    <property type="match status" value="1"/>
</dbReference>
<evidence type="ECO:0000256" key="6">
    <source>
        <dbReference type="ARBA" id="ARBA00049433"/>
    </source>
</evidence>
<dbReference type="EMBL" id="BNBT01000013">
    <property type="protein sequence ID" value="GHE46186.1"/>
    <property type="molecule type" value="Genomic_DNA"/>
</dbReference>
<sequence>MTDPTDAYEEYRVLLARQEAKRLRRRLLTPDAPDVPDAPDIHHTHEVHDTRDSRDRDVLGSVDARPPRTAPGRDGADDQRLITESLALVTPFPELIADLYAALFERHPYLRGLFPESMAFQQAHLERAFRFLIDRLDRPDEVAAFCTRLGRDHRKLGVRPVHYDVFETALVEALRRRAGTWWREDTEQAWRRMLRRAVTAMVRGAEAALAERPFWDVTVTGREERGPDLAVLRVAPAEPYPYRAGQYALLQSPLLARAWRPFSVACAPRADGELEFHVHRTGPGGVSDALVTRTRVGDPLRLGPAQGAMTLQEGDRDHDAVVVASGTGWAGARALLQDLARRRVPGRVAHLFLAARTREELYDLDAVAAWEARAPWLRVVTVLGAAAEGDAPAEAVSRHAGWPPSGPVFVSGPPALAATVRGLCARGLPADRLRHDLTAAAATTPDLPDRTAGPGGTAARVA</sequence>
<evidence type="ECO:0000256" key="4">
    <source>
        <dbReference type="ARBA" id="ARBA00023027"/>
    </source>
</evidence>
<comment type="similarity">
    <text evidence="2">In the C-terminal section; belongs to the flavoprotein pyridine nucleotide cytochrome reductase family.</text>
</comment>
<dbReference type="PROSITE" id="PS01033">
    <property type="entry name" value="GLOBIN"/>
    <property type="match status" value="1"/>
</dbReference>
<dbReference type="AlphaFoldDB" id="A0A919DIM5"/>
<proteinExistence type="inferred from homology"/>
<dbReference type="PRINTS" id="PR00410">
    <property type="entry name" value="PHEHYDRXLASE"/>
</dbReference>
<feature type="compositionally biased region" description="Basic and acidic residues" evidence="7">
    <location>
        <begin position="39"/>
        <end position="58"/>
    </location>
</feature>
<reference evidence="10" key="2">
    <citation type="submission" date="2020-09" db="EMBL/GenBank/DDBJ databases">
        <authorList>
            <person name="Sun Q."/>
            <person name="Ohkuma M."/>
        </authorList>
    </citation>
    <scope>NUCLEOTIDE SEQUENCE</scope>
    <source>
        <strain evidence="10">JCM 4784</strain>
    </source>
</reference>
<evidence type="ECO:0000256" key="3">
    <source>
        <dbReference type="ARBA" id="ARBA00012229"/>
    </source>
</evidence>
<organism evidence="10 11">
    <name type="scientific">Streptomyces longispororuber</name>
    <dbReference type="NCBI Taxonomy" id="68230"/>
    <lineage>
        <taxon>Bacteria</taxon>
        <taxon>Bacillati</taxon>
        <taxon>Actinomycetota</taxon>
        <taxon>Actinomycetes</taxon>
        <taxon>Kitasatosporales</taxon>
        <taxon>Streptomycetaceae</taxon>
        <taxon>Streptomyces</taxon>
    </lineage>
</organism>